<organism evidence="7 8">
    <name type="scientific">Marinomonas fungiae</name>
    <dbReference type="NCBI Taxonomy" id="1137284"/>
    <lineage>
        <taxon>Bacteria</taxon>
        <taxon>Pseudomonadati</taxon>
        <taxon>Pseudomonadota</taxon>
        <taxon>Gammaproteobacteria</taxon>
        <taxon>Oceanospirillales</taxon>
        <taxon>Oceanospirillaceae</taxon>
        <taxon>Marinomonas</taxon>
    </lineage>
</organism>
<dbReference type="GO" id="GO:0016491">
    <property type="term" value="F:oxidoreductase activity"/>
    <property type="evidence" value="ECO:0007669"/>
    <property type="project" value="InterPro"/>
</dbReference>
<keyword evidence="4 5" id="KW-0472">Membrane</keyword>
<feature type="transmembrane region" description="Helical" evidence="5">
    <location>
        <begin position="6"/>
        <end position="25"/>
    </location>
</feature>
<evidence type="ECO:0000256" key="3">
    <source>
        <dbReference type="ARBA" id="ARBA00022989"/>
    </source>
</evidence>
<evidence type="ECO:0000259" key="6">
    <source>
        <dbReference type="Pfam" id="PF04116"/>
    </source>
</evidence>
<gene>
    <name evidence="7" type="ORF">Ga0061065_102255</name>
</gene>
<evidence type="ECO:0000313" key="8">
    <source>
        <dbReference type="Proteomes" id="UP000182769"/>
    </source>
</evidence>
<evidence type="ECO:0000256" key="4">
    <source>
        <dbReference type="ARBA" id="ARBA00023136"/>
    </source>
</evidence>
<dbReference type="InterPro" id="IPR006694">
    <property type="entry name" value="Fatty_acid_hydroxylase"/>
</dbReference>
<feature type="transmembrane region" description="Helical" evidence="5">
    <location>
        <begin position="135"/>
        <end position="159"/>
    </location>
</feature>
<feature type="transmembrane region" description="Helical" evidence="5">
    <location>
        <begin position="75"/>
        <end position="94"/>
    </location>
</feature>
<accession>A0A0K6IHU1</accession>
<dbReference type="STRING" id="1137284.GCA_001418205_00760"/>
<evidence type="ECO:0000256" key="2">
    <source>
        <dbReference type="ARBA" id="ARBA00022692"/>
    </source>
</evidence>
<dbReference type="GO" id="GO:0008610">
    <property type="term" value="P:lipid biosynthetic process"/>
    <property type="evidence" value="ECO:0007669"/>
    <property type="project" value="InterPro"/>
</dbReference>
<dbReference type="AlphaFoldDB" id="A0A0K6IHU1"/>
<dbReference type="RefSeq" id="WP_055461885.1">
    <property type="nucleotide sequence ID" value="NZ_CYHG01000002.1"/>
</dbReference>
<feature type="transmembrane region" description="Helical" evidence="5">
    <location>
        <begin position="37"/>
        <end position="55"/>
    </location>
</feature>
<dbReference type="InterPro" id="IPR050307">
    <property type="entry name" value="Sterol_Desaturase_Related"/>
</dbReference>
<evidence type="ECO:0000256" key="5">
    <source>
        <dbReference type="SAM" id="Phobius"/>
    </source>
</evidence>
<proteinExistence type="predicted"/>
<feature type="domain" description="Fatty acid hydroxylase" evidence="6">
    <location>
        <begin position="82"/>
        <end position="217"/>
    </location>
</feature>
<evidence type="ECO:0000256" key="1">
    <source>
        <dbReference type="ARBA" id="ARBA00004370"/>
    </source>
</evidence>
<keyword evidence="3 5" id="KW-1133">Transmembrane helix</keyword>
<dbReference type="PANTHER" id="PTHR11863">
    <property type="entry name" value="STEROL DESATURASE"/>
    <property type="match status" value="1"/>
</dbReference>
<evidence type="ECO:0000313" key="7">
    <source>
        <dbReference type="EMBL" id="CUB02917.1"/>
    </source>
</evidence>
<dbReference type="EMBL" id="CYHG01000002">
    <property type="protein sequence ID" value="CUB02917.1"/>
    <property type="molecule type" value="Genomic_DNA"/>
</dbReference>
<sequence>MIDYHLRILLFLLFVSVLLSWQYLLPRKPLQQWRIRWRHNVSLLVIDALLVRLLQPLLLTGVALLPSPFTPLASLPNLLAIAFSLILLDFIIYWQHRLFHKIPWLWRLHRVHHSDPELDTTSAVRFHPIEILLSLVIKAVAIWLFGITAAAVLIFDILLNSLAMFNHTNINLPKSIERPLRWLIVTPAMHRIHHSRIQEEANRNFGFCLSLWDRCCKSYLADSQHGDKQLNIGLPQTTAYAPKSLLELLNMPFSLHIKGKGRSS</sequence>
<keyword evidence="2 5" id="KW-0812">Transmembrane</keyword>
<dbReference type="Proteomes" id="UP000182769">
    <property type="component" value="Unassembled WGS sequence"/>
</dbReference>
<comment type="subcellular location">
    <subcellularLocation>
        <location evidence="1">Membrane</location>
    </subcellularLocation>
</comment>
<protein>
    <submittedName>
        <fullName evidence="7">Sterol desaturase/sphingolipid hydroxylase, fatty acid hydroxylase superfamily</fullName>
    </submittedName>
</protein>
<dbReference type="OrthoDB" id="9770329at2"/>
<dbReference type="Pfam" id="PF04116">
    <property type="entry name" value="FA_hydroxylase"/>
    <property type="match status" value="1"/>
</dbReference>
<dbReference type="GO" id="GO:0016020">
    <property type="term" value="C:membrane"/>
    <property type="evidence" value="ECO:0007669"/>
    <property type="project" value="UniProtKB-SubCell"/>
</dbReference>
<reference evidence="8" key="1">
    <citation type="submission" date="2015-08" db="EMBL/GenBank/DDBJ databases">
        <authorList>
            <person name="Varghese N."/>
        </authorList>
    </citation>
    <scope>NUCLEOTIDE SEQUENCE [LARGE SCALE GENOMIC DNA]</scope>
    <source>
        <strain evidence="8">JCM 18476</strain>
    </source>
</reference>
<name>A0A0K6IHU1_9GAMM</name>
<dbReference type="GO" id="GO:0005506">
    <property type="term" value="F:iron ion binding"/>
    <property type="evidence" value="ECO:0007669"/>
    <property type="project" value="InterPro"/>
</dbReference>
<keyword evidence="8" id="KW-1185">Reference proteome</keyword>